<gene>
    <name evidence="2" type="ORF">M441DRAFT_135840</name>
</gene>
<dbReference type="OrthoDB" id="4923153at2759"/>
<dbReference type="Proteomes" id="UP000240493">
    <property type="component" value="Unassembled WGS sequence"/>
</dbReference>
<protein>
    <submittedName>
        <fullName evidence="2">Uncharacterized protein</fullName>
    </submittedName>
</protein>
<reference evidence="2 3" key="1">
    <citation type="submission" date="2016-07" db="EMBL/GenBank/DDBJ databases">
        <title>Multiple horizontal gene transfer events from other fungi enriched the ability of initially mycotrophic Trichoderma (Ascomycota) to feed on dead plant biomass.</title>
        <authorList>
            <consortium name="DOE Joint Genome Institute"/>
            <person name="Aerts A."/>
            <person name="Atanasova L."/>
            <person name="Chenthamara K."/>
            <person name="Zhang J."/>
            <person name="Grujic M."/>
            <person name="Henrissat B."/>
            <person name="Kuo A."/>
            <person name="Salamov A."/>
            <person name="Lipzen A."/>
            <person name="Labutti K."/>
            <person name="Barry K."/>
            <person name="Miao Y."/>
            <person name="Rahimi M.J."/>
            <person name="Shen Q."/>
            <person name="Grigoriev I.V."/>
            <person name="Kubicek C.P."/>
            <person name="Druzhinina I.S."/>
        </authorList>
    </citation>
    <scope>NUCLEOTIDE SEQUENCE [LARGE SCALE GENOMIC DNA]</scope>
    <source>
        <strain evidence="2 3">CBS 433.97</strain>
    </source>
</reference>
<sequence length="159" mass="17776">MAGRNTRPRSSESSGPGDAALEAQTRILRLKKDRDENIKAATADFDAALAELRAKAIAWQEDLQRQREERRQYCCTEITRLMDRRGNIEAQMVELVTNAQRMVGDLEDMMLAGYEGRENDAATALEKVIIHQHGAIHPPNSGSRITISALPEFASRLTK</sequence>
<name>A0A2T3ZDW7_TRIA4</name>
<feature type="region of interest" description="Disordered" evidence="1">
    <location>
        <begin position="1"/>
        <end position="24"/>
    </location>
</feature>
<keyword evidence="3" id="KW-1185">Reference proteome</keyword>
<evidence type="ECO:0000313" key="2">
    <source>
        <dbReference type="EMBL" id="PTB42984.1"/>
    </source>
</evidence>
<evidence type="ECO:0000256" key="1">
    <source>
        <dbReference type="SAM" id="MobiDB-lite"/>
    </source>
</evidence>
<dbReference type="AlphaFoldDB" id="A0A2T3ZDW7"/>
<organism evidence="2 3">
    <name type="scientific">Trichoderma asperellum (strain ATCC 204424 / CBS 433.97 / NBRC 101777)</name>
    <dbReference type="NCBI Taxonomy" id="1042311"/>
    <lineage>
        <taxon>Eukaryota</taxon>
        <taxon>Fungi</taxon>
        <taxon>Dikarya</taxon>
        <taxon>Ascomycota</taxon>
        <taxon>Pezizomycotina</taxon>
        <taxon>Sordariomycetes</taxon>
        <taxon>Hypocreomycetidae</taxon>
        <taxon>Hypocreales</taxon>
        <taxon>Hypocreaceae</taxon>
        <taxon>Trichoderma</taxon>
    </lineage>
</organism>
<accession>A0A2T3ZDW7</accession>
<evidence type="ECO:0000313" key="3">
    <source>
        <dbReference type="Proteomes" id="UP000240493"/>
    </source>
</evidence>
<dbReference type="EMBL" id="KZ679259">
    <property type="protein sequence ID" value="PTB42984.1"/>
    <property type="molecule type" value="Genomic_DNA"/>
</dbReference>
<proteinExistence type="predicted"/>